<name>A0ABD2YAE1_9GENT</name>
<reference evidence="2 3" key="1">
    <citation type="submission" date="2024-11" db="EMBL/GenBank/DDBJ databases">
        <title>A near-complete genome assembly of Cinchona calisaya.</title>
        <authorList>
            <person name="Lian D.C."/>
            <person name="Zhao X.W."/>
            <person name="Wei L."/>
        </authorList>
    </citation>
    <scope>NUCLEOTIDE SEQUENCE [LARGE SCALE GENOMIC DNA]</scope>
    <source>
        <tissue evidence="2">Nenye</tissue>
    </source>
</reference>
<dbReference type="Proteomes" id="UP001630127">
    <property type="component" value="Unassembled WGS sequence"/>
</dbReference>
<dbReference type="AlphaFoldDB" id="A0ABD2YAE1"/>
<evidence type="ECO:0000313" key="3">
    <source>
        <dbReference type="Proteomes" id="UP001630127"/>
    </source>
</evidence>
<dbReference type="Pfam" id="PF00078">
    <property type="entry name" value="RVT_1"/>
    <property type="match status" value="1"/>
</dbReference>
<dbReference type="PANTHER" id="PTHR31635">
    <property type="entry name" value="REVERSE TRANSCRIPTASE DOMAIN-CONTAINING PROTEIN-RELATED"/>
    <property type="match status" value="1"/>
</dbReference>
<dbReference type="PANTHER" id="PTHR31635:SF196">
    <property type="entry name" value="REVERSE TRANSCRIPTASE DOMAIN-CONTAINING PROTEIN-RELATED"/>
    <property type="match status" value="1"/>
</dbReference>
<accession>A0ABD2YAE1</accession>
<keyword evidence="3" id="KW-1185">Reference proteome</keyword>
<gene>
    <name evidence="2" type="ORF">ACH5RR_038100</name>
</gene>
<dbReference type="InterPro" id="IPR000477">
    <property type="entry name" value="RT_dom"/>
</dbReference>
<evidence type="ECO:0000259" key="1">
    <source>
        <dbReference type="Pfam" id="PF00078"/>
    </source>
</evidence>
<organism evidence="2 3">
    <name type="scientific">Cinchona calisaya</name>
    <dbReference type="NCBI Taxonomy" id="153742"/>
    <lineage>
        <taxon>Eukaryota</taxon>
        <taxon>Viridiplantae</taxon>
        <taxon>Streptophyta</taxon>
        <taxon>Embryophyta</taxon>
        <taxon>Tracheophyta</taxon>
        <taxon>Spermatophyta</taxon>
        <taxon>Magnoliopsida</taxon>
        <taxon>eudicotyledons</taxon>
        <taxon>Gunneridae</taxon>
        <taxon>Pentapetalae</taxon>
        <taxon>asterids</taxon>
        <taxon>lamiids</taxon>
        <taxon>Gentianales</taxon>
        <taxon>Rubiaceae</taxon>
        <taxon>Cinchonoideae</taxon>
        <taxon>Cinchoneae</taxon>
        <taxon>Cinchona</taxon>
    </lineage>
</organism>
<sequence length="145" mass="16536">MTLLFPSSPRVTIKHFRPIALCNSVYKFLSEVLVNRIRPLIRDLISPHQASFIPARKGSDDVIIVQELIHKLNSFKGKNGTCAIKLDLEKACDKVEWNFIHYILLFLDFPSKILNIIMACMTSAGIAVIHNGTTIDWIYPTRDIR</sequence>
<feature type="domain" description="Reverse transcriptase" evidence="1">
    <location>
        <begin position="14"/>
        <end position="134"/>
    </location>
</feature>
<dbReference type="SUPFAM" id="SSF56672">
    <property type="entry name" value="DNA/RNA polymerases"/>
    <property type="match status" value="1"/>
</dbReference>
<protein>
    <recommendedName>
        <fullName evidence="1">Reverse transcriptase domain-containing protein</fullName>
    </recommendedName>
</protein>
<proteinExistence type="predicted"/>
<evidence type="ECO:0000313" key="2">
    <source>
        <dbReference type="EMBL" id="KAL3503651.1"/>
    </source>
</evidence>
<comment type="caution">
    <text evidence="2">The sequence shown here is derived from an EMBL/GenBank/DDBJ whole genome shotgun (WGS) entry which is preliminary data.</text>
</comment>
<dbReference type="InterPro" id="IPR043502">
    <property type="entry name" value="DNA/RNA_pol_sf"/>
</dbReference>
<dbReference type="EMBL" id="JBJUIK010000015">
    <property type="protein sequence ID" value="KAL3503651.1"/>
    <property type="molecule type" value="Genomic_DNA"/>
</dbReference>